<dbReference type="GO" id="GO:0016829">
    <property type="term" value="F:lyase activity"/>
    <property type="evidence" value="ECO:0007669"/>
    <property type="project" value="UniProtKB-KW"/>
</dbReference>
<evidence type="ECO:0000259" key="5">
    <source>
        <dbReference type="Pfam" id="PF19906"/>
    </source>
</evidence>
<dbReference type="Proteomes" id="UP000823927">
    <property type="component" value="Unassembled WGS sequence"/>
</dbReference>
<proteinExistence type="inferred from homology"/>
<comment type="caution">
    <text evidence="6">The sequence shown here is derived from an EMBL/GenBank/DDBJ whole genome shotgun (WGS) entry which is preliminary data.</text>
</comment>
<evidence type="ECO:0000313" key="7">
    <source>
        <dbReference type="Proteomes" id="UP000823927"/>
    </source>
</evidence>
<dbReference type="AlphaFoldDB" id="A0A9D1F3D8"/>
<evidence type="ECO:0000256" key="4">
    <source>
        <dbReference type="ARBA" id="ARBA00047208"/>
    </source>
</evidence>
<accession>A0A9D1F3D8</accession>
<name>A0A9D1F3D8_9FIRM</name>
<evidence type="ECO:0000256" key="3">
    <source>
        <dbReference type="ARBA" id="ARBA00046336"/>
    </source>
</evidence>
<dbReference type="EMBL" id="DVIT01000014">
    <property type="protein sequence ID" value="HIS46676.1"/>
    <property type="molecule type" value="Genomic_DNA"/>
</dbReference>
<evidence type="ECO:0000256" key="2">
    <source>
        <dbReference type="ARBA" id="ARBA00023277"/>
    </source>
</evidence>
<organism evidence="6 7">
    <name type="scientific">Candidatus Scybalocola faecigallinarum</name>
    <dbReference type="NCBI Taxonomy" id="2840941"/>
    <lineage>
        <taxon>Bacteria</taxon>
        <taxon>Bacillati</taxon>
        <taxon>Bacillota</taxon>
        <taxon>Clostridia</taxon>
        <taxon>Lachnospirales</taxon>
        <taxon>Lachnospiraceae</taxon>
        <taxon>Lachnospiraceae incertae sedis</taxon>
        <taxon>Candidatus Scybalocola (ex Gilroy et al. 2021)</taxon>
    </lineage>
</organism>
<protein>
    <recommendedName>
        <fullName evidence="4">C-deglycosylation enzyme beta subunit</fullName>
    </recommendedName>
</protein>
<gene>
    <name evidence="6" type="ORF">IAB46_03775</name>
</gene>
<feature type="domain" description="C-glycoside deglycosidase beta subunit" evidence="5">
    <location>
        <begin position="12"/>
        <end position="120"/>
    </location>
</feature>
<sequence>MKYAKKLNNLDNVIVRDSLKNFYVNGKKYGYQFELKLDYYRGHFLSVIDEFEVHVDGERVPDEHIKFCINGKAFSPIEFDKCYSEFWPVTEAAVIKVIAPGGLAEGEHQVDVIMYYRSPYMPIGDNHEYMAIDNCGSRKMVITDQEGK</sequence>
<keyword evidence="1" id="KW-0456">Lyase</keyword>
<comment type="similarity">
    <text evidence="3">Belongs to the C-glycoside deglycosidase beta subunit family.</text>
</comment>
<evidence type="ECO:0000313" key="6">
    <source>
        <dbReference type="EMBL" id="HIS46676.1"/>
    </source>
</evidence>
<reference evidence="6" key="2">
    <citation type="journal article" date="2021" name="PeerJ">
        <title>Extensive microbial diversity within the chicken gut microbiome revealed by metagenomics and culture.</title>
        <authorList>
            <person name="Gilroy R."/>
            <person name="Ravi A."/>
            <person name="Getino M."/>
            <person name="Pursley I."/>
            <person name="Horton D.L."/>
            <person name="Alikhan N.F."/>
            <person name="Baker D."/>
            <person name="Gharbi K."/>
            <person name="Hall N."/>
            <person name="Watson M."/>
            <person name="Adriaenssens E.M."/>
            <person name="Foster-Nyarko E."/>
            <person name="Jarju S."/>
            <person name="Secka A."/>
            <person name="Antonio M."/>
            <person name="Oren A."/>
            <person name="Chaudhuri R.R."/>
            <person name="La Ragione R."/>
            <person name="Hildebrand F."/>
            <person name="Pallen M.J."/>
        </authorList>
    </citation>
    <scope>NUCLEOTIDE SEQUENCE</scope>
    <source>
        <strain evidence="6">CHK178-757</strain>
    </source>
</reference>
<dbReference type="InterPro" id="IPR045959">
    <property type="entry name" value="CGDB"/>
</dbReference>
<keyword evidence="2" id="KW-0119">Carbohydrate metabolism</keyword>
<dbReference type="Pfam" id="PF19906">
    <property type="entry name" value="CGDB"/>
    <property type="match status" value="1"/>
</dbReference>
<reference evidence="6" key="1">
    <citation type="submission" date="2020-10" db="EMBL/GenBank/DDBJ databases">
        <authorList>
            <person name="Gilroy R."/>
        </authorList>
    </citation>
    <scope>NUCLEOTIDE SEQUENCE</scope>
    <source>
        <strain evidence="6">CHK178-757</strain>
    </source>
</reference>
<evidence type="ECO:0000256" key="1">
    <source>
        <dbReference type="ARBA" id="ARBA00023239"/>
    </source>
</evidence>